<dbReference type="Gene3D" id="3.30.450.20">
    <property type="entry name" value="PAS domain"/>
    <property type="match status" value="3"/>
</dbReference>
<keyword evidence="11 15" id="KW-1133">Transmembrane helix</keyword>
<evidence type="ECO:0000256" key="15">
    <source>
        <dbReference type="SAM" id="Phobius"/>
    </source>
</evidence>
<dbReference type="GO" id="GO:0005886">
    <property type="term" value="C:plasma membrane"/>
    <property type="evidence" value="ECO:0007669"/>
    <property type="project" value="UniProtKB-SubCell"/>
</dbReference>
<dbReference type="Pfam" id="PF02743">
    <property type="entry name" value="dCache_1"/>
    <property type="match status" value="1"/>
</dbReference>
<accession>A0AAE3GPH2</accession>
<dbReference type="RefSeq" id="WP_254010339.1">
    <property type="nucleotide sequence ID" value="NZ_JAMZMM010000017.1"/>
</dbReference>
<dbReference type="SUPFAM" id="SSF55785">
    <property type="entry name" value="PYP-like sensor domain (PAS domain)"/>
    <property type="match status" value="2"/>
</dbReference>
<dbReference type="CDD" id="cd12913">
    <property type="entry name" value="PDC1_MCP_like"/>
    <property type="match status" value="1"/>
</dbReference>
<name>A0AAE3GPH2_9CYAN</name>
<dbReference type="CDD" id="cd06225">
    <property type="entry name" value="HAMP"/>
    <property type="match status" value="1"/>
</dbReference>
<evidence type="ECO:0000259" key="17">
    <source>
        <dbReference type="PROSITE" id="PS50113"/>
    </source>
</evidence>
<organism evidence="19 20">
    <name type="scientific">Limnofasciculus baicalensis BBK-W-15</name>
    <dbReference type="NCBI Taxonomy" id="2699891"/>
    <lineage>
        <taxon>Bacteria</taxon>
        <taxon>Bacillati</taxon>
        <taxon>Cyanobacteriota</taxon>
        <taxon>Cyanophyceae</taxon>
        <taxon>Coleofasciculales</taxon>
        <taxon>Coleofasciculaceae</taxon>
        <taxon>Limnofasciculus</taxon>
        <taxon>Limnofasciculus baicalensis</taxon>
    </lineage>
</organism>
<dbReference type="SMART" id="SM00304">
    <property type="entry name" value="HAMP"/>
    <property type="match status" value="1"/>
</dbReference>
<keyword evidence="9" id="KW-0418">Kinase</keyword>
<evidence type="ECO:0000313" key="20">
    <source>
        <dbReference type="Proteomes" id="UP001204953"/>
    </source>
</evidence>
<dbReference type="PROSITE" id="PS50885">
    <property type="entry name" value="HAMP"/>
    <property type="match status" value="1"/>
</dbReference>
<evidence type="ECO:0000256" key="4">
    <source>
        <dbReference type="ARBA" id="ARBA00022475"/>
    </source>
</evidence>
<dbReference type="InterPro" id="IPR035965">
    <property type="entry name" value="PAS-like_dom_sf"/>
</dbReference>
<keyword evidence="5" id="KW-0597">Phosphoprotein</keyword>
<evidence type="ECO:0000256" key="2">
    <source>
        <dbReference type="ARBA" id="ARBA00004651"/>
    </source>
</evidence>
<evidence type="ECO:0000256" key="6">
    <source>
        <dbReference type="ARBA" id="ARBA00022679"/>
    </source>
</evidence>
<dbReference type="InterPro" id="IPR033479">
    <property type="entry name" value="dCache_1"/>
</dbReference>
<dbReference type="EMBL" id="JAMZMM010000017">
    <property type="protein sequence ID" value="MCP2727523.1"/>
    <property type="molecule type" value="Genomic_DNA"/>
</dbReference>
<evidence type="ECO:0000256" key="5">
    <source>
        <dbReference type="ARBA" id="ARBA00022553"/>
    </source>
</evidence>
<keyword evidence="14" id="KW-0175">Coiled coil</keyword>
<evidence type="ECO:0000256" key="7">
    <source>
        <dbReference type="ARBA" id="ARBA00022692"/>
    </source>
</evidence>
<feature type="coiled-coil region" evidence="14">
    <location>
        <begin position="436"/>
        <end position="463"/>
    </location>
</feature>
<dbReference type="Gene3D" id="6.10.340.10">
    <property type="match status" value="1"/>
</dbReference>
<keyword evidence="6" id="KW-0808">Transferase</keyword>
<keyword evidence="13 15" id="KW-0472">Membrane</keyword>
<dbReference type="PROSITE" id="PS50113">
    <property type="entry name" value="PAC"/>
    <property type="match status" value="1"/>
</dbReference>
<keyword evidence="12" id="KW-0902">Two-component regulatory system</keyword>
<comment type="caution">
    <text evidence="19">The sequence shown here is derived from an EMBL/GenBank/DDBJ whole genome shotgun (WGS) entry which is preliminary data.</text>
</comment>
<feature type="domain" description="PAC" evidence="17">
    <location>
        <begin position="647"/>
        <end position="699"/>
    </location>
</feature>
<reference evidence="19" key="1">
    <citation type="submission" date="2022-06" db="EMBL/GenBank/DDBJ databases">
        <title>New cyanobacteria of genus Symplocastrum in benthos of Lake Baikal.</title>
        <authorList>
            <person name="Sorokovikova E."/>
            <person name="Tikhonova I."/>
            <person name="Krasnopeev A."/>
            <person name="Evseev P."/>
            <person name="Gladkikh A."/>
            <person name="Belykh O."/>
        </authorList>
    </citation>
    <scope>NUCLEOTIDE SEQUENCE</scope>
    <source>
        <strain evidence="19">BBK-W-15</strain>
    </source>
</reference>
<dbReference type="PROSITE" id="PS50112">
    <property type="entry name" value="PAS"/>
    <property type="match status" value="1"/>
</dbReference>
<feature type="domain" description="PAS" evidence="16">
    <location>
        <begin position="572"/>
        <end position="613"/>
    </location>
</feature>
<evidence type="ECO:0000256" key="3">
    <source>
        <dbReference type="ARBA" id="ARBA00012438"/>
    </source>
</evidence>
<dbReference type="InterPro" id="IPR001610">
    <property type="entry name" value="PAC"/>
</dbReference>
<proteinExistence type="predicted"/>
<keyword evidence="7 15" id="KW-0812">Transmembrane</keyword>
<evidence type="ECO:0000256" key="9">
    <source>
        <dbReference type="ARBA" id="ARBA00022777"/>
    </source>
</evidence>
<evidence type="ECO:0000256" key="11">
    <source>
        <dbReference type="ARBA" id="ARBA00022989"/>
    </source>
</evidence>
<evidence type="ECO:0000256" key="8">
    <source>
        <dbReference type="ARBA" id="ARBA00022741"/>
    </source>
</evidence>
<dbReference type="Pfam" id="PF13426">
    <property type="entry name" value="PAS_9"/>
    <property type="match status" value="2"/>
</dbReference>
<sequence>MISFKPLKAFITNTVAPVPLHTVLIIPFVLQIAATVGLIGWLSYRNGQEAVNNVADQLRSETTNRIQERLQLYIETPHRLNQFNANAIASNPAILENSTELTRFLWKEIQSYEGIANTYLGSTDGEFRSAKKQLDGTLLIKKAGKATQGNMYVYKTDNAGNAIHRMQVYSKYDPRTRPWYGAAVKAGKPIWSNIYTDFTSQALSITAAQPIYNQQRQLQGVLGSDLIFAQVNKFLQNLKIGKTGTAFIIERSGNLVATSSTALVQKGDRDNSQRIKATESENKFIQQTAKYIDRHFGNLTNIRSSEQLSFEIKGAKQFIQVASLSDSHGLDWLIVVVIPESDFMGQIYTNNNRTIILSTIALSISIGIGILIARRLSKPIVRLTEASKELAKAAQNQFEGGKLHHNLEVKGIAELETLVGSFNTMALQLQESFATLETKNADLQHAKEALAKANEQLEAVLNAVPGSISWVGANGLYLGVNRYLAETLNVPPNLIIGKEVGFFNNSPDYAKFMRQFIASHEESASQIIPIEVNSQERYYLMAVQKYQQGSATVSVGIDITERREAEEALRIAEENYRSIFENALEGIFQSTPDGHYISVNPAMARIHGYDSPEKMIASITQIGSQLYVDPSTRDNFKSFMAATGKVQDFEYQVYRQDGSIIWVEEDTRAVRDTNGRLLYYEGIIQDISKRKREEESLKRQVEELRIEIDHRKRAREVAEITQTDYFQELQAAAERLRFDEDDW</sequence>
<protein>
    <recommendedName>
        <fullName evidence="3">histidine kinase</fullName>
        <ecNumber evidence="3">2.7.13.3</ecNumber>
    </recommendedName>
</protein>
<dbReference type="NCBIfam" id="TIGR00229">
    <property type="entry name" value="sensory_box"/>
    <property type="match status" value="1"/>
</dbReference>
<feature type="domain" description="HAMP" evidence="18">
    <location>
        <begin position="374"/>
        <end position="434"/>
    </location>
</feature>
<dbReference type="Proteomes" id="UP001204953">
    <property type="component" value="Unassembled WGS sequence"/>
</dbReference>
<dbReference type="GO" id="GO:0005524">
    <property type="term" value="F:ATP binding"/>
    <property type="evidence" value="ECO:0007669"/>
    <property type="project" value="UniProtKB-KW"/>
</dbReference>
<keyword evidence="10" id="KW-0067">ATP-binding</keyword>
<evidence type="ECO:0000313" key="19">
    <source>
        <dbReference type="EMBL" id="MCP2727523.1"/>
    </source>
</evidence>
<dbReference type="GO" id="GO:0000160">
    <property type="term" value="P:phosphorelay signal transduction system"/>
    <property type="evidence" value="ECO:0007669"/>
    <property type="project" value="UniProtKB-KW"/>
</dbReference>
<dbReference type="SMART" id="SM00086">
    <property type="entry name" value="PAC"/>
    <property type="match status" value="1"/>
</dbReference>
<dbReference type="Pfam" id="PF00672">
    <property type="entry name" value="HAMP"/>
    <property type="match status" value="1"/>
</dbReference>
<dbReference type="InterPro" id="IPR003660">
    <property type="entry name" value="HAMP_dom"/>
</dbReference>
<dbReference type="SMART" id="SM00091">
    <property type="entry name" value="PAS"/>
    <property type="match status" value="2"/>
</dbReference>
<dbReference type="EC" id="2.7.13.3" evidence="3"/>
<feature type="transmembrane region" description="Helical" evidence="15">
    <location>
        <begin position="20"/>
        <end position="42"/>
    </location>
</feature>
<evidence type="ECO:0000259" key="18">
    <source>
        <dbReference type="PROSITE" id="PS50885"/>
    </source>
</evidence>
<dbReference type="SUPFAM" id="SSF103190">
    <property type="entry name" value="Sensory domain-like"/>
    <property type="match status" value="1"/>
</dbReference>
<feature type="transmembrane region" description="Helical" evidence="15">
    <location>
        <begin position="354"/>
        <end position="373"/>
    </location>
</feature>
<evidence type="ECO:0000256" key="12">
    <source>
        <dbReference type="ARBA" id="ARBA00023012"/>
    </source>
</evidence>
<dbReference type="InterPro" id="IPR052162">
    <property type="entry name" value="Sensor_kinase/Photoreceptor"/>
</dbReference>
<keyword evidence="8" id="KW-0547">Nucleotide-binding</keyword>
<dbReference type="CDD" id="cd00130">
    <property type="entry name" value="PAS"/>
    <property type="match status" value="1"/>
</dbReference>
<dbReference type="PANTHER" id="PTHR43304:SF1">
    <property type="entry name" value="PAC DOMAIN-CONTAINING PROTEIN"/>
    <property type="match status" value="1"/>
</dbReference>
<feature type="coiled-coil region" evidence="14">
    <location>
        <begin position="684"/>
        <end position="714"/>
    </location>
</feature>
<evidence type="ECO:0000256" key="14">
    <source>
        <dbReference type="SAM" id="Coils"/>
    </source>
</evidence>
<dbReference type="InterPro" id="IPR029151">
    <property type="entry name" value="Sensor-like_sf"/>
</dbReference>
<dbReference type="PANTHER" id="PTHR43304">
    <property type="entry name" value="PHYTOCHROME-LIKE PROTEIN CPH1"/>
    <property type="match status" value="1"/>
</dbReference>
<evidence type="ECO:0000256" key="1">
    <source>
        <dbReference type="ARBA" id="ARBA00000085"/>
    </source>
</evidence>
<dbReference type="GO" id="GO:0004673">
    <property type="term" value="F:protein histidine kinase activity"/>
    <property type="evidence" value="ECO:0007669"/>
    <property type="project" value="UniProtKB-EC"/>
</dbReference>
<evidence type="ECO:0000259" key="16">
    <source>
        <dbReference type="PROSITE" id="PS50112"/>
    </source>
</evidence>
<keyword evidence="4" id="KW-1003">Cell membrane</keyword>
<dbReference type="AlphaFoldDB" id="A0AAE3GPH2"/>
<evidence type="ECO:0000256" key="10">
    <source>
        <dbReference type="ARBA" id="ARBA00022840"/>
    </source>
</evidence>
<comment type="subcellular location">
    <subcellularLocation>
        <location evidence="2">Cell membrane</location>
        <topology evidence="2">Multi-pass membrane protein</topology>
    </subcellularLocation>
</comment>
<dbReference type="InterPro" id="IPR000014">
    <property type="entry name" value="PAS"/>
</dbReference>
<gene>
    <name evidence="19" type="ORF">NJ959_03415</name>
</gene>
<evidence type="ECO:0000256" key="13">
    <source>
        <dbReference type="ARBA" id="ARBA00023136"/>
    </source>
</evidence>
<keyword evidence="20" id="KW-1185">Reference proteome</keyword>
<comment type="catalytic activity">
    <reaction evidence="1">
        <text>ATP + protein L-histidine = ADP + protein N-phospho-L-histidine.</text>
        <dbReference type="EC" id="2.7.13.3"/>
    </reaction>
</comment>
<dbReference type="InterPro" id="IPR000700">
    <property type="entry name" value="PAS-assoc_C"/>
</dbReference>